<dbReference type="InterPro" id="IPR009730">
    <property type="entry name" value="MFAP1_C"/>
</dbReference>
<dbReference type="EC" id="1.6.5.3" evidence="3"/>
<dbReference type="Proteomes" id="UP000008983">
    <property type="component" value="Unassembled WGS sequence"/>
</dbReference>
<dbReference type="GO" id="GO:0016491">
    <property type="term" value="F:oxidoreductase activity"/>
    <property type="evidence" value="ECO:0007669"/>
    <property type="project" value="UniProtKB-KW"/>
</dbReference>
<evidence type="ECO:0000313" key="4">
    <source>
        <dbReference type="Proteomes" id="UP000008983"/>
    </source>
</evidence>
<evidence type="ECO:0000256" key="1">
    <source>
        <dbReference type="SAM" id="Phobius"/>
    </source>
</evidence>
<dbReference type="eggNOG" id="KOG1425">
    <property type="taxonomic scope" value="Eukaryota"/>
</dbReference>
<evidence type="ECO:0000313" key="3">
    <source>
        <dbReference type="EMBL" id="EGR28160.1"/>
    </source>
</evidence>
<dbReference type="InParanoid" id="G0R300"/>
<name>G0R300_ICHMU</name>
<sequence>MTNEQILEEDKQLGLHQKKQQRQYNFMQKYYHKGAFYQDDEDEVFQRDFNMPVGEELMDKSVLPAILQKRRGTYGKKGQSKYTHLTDQDTTNYDPLFKVDQDLQQKAFSKYAGLKQANILIPNQQKINKDDFQFLKIYILFIFIMNFLCFYKKKYNFHNFFFSYYFFLFFIKNKQVNLLETFCLYKFFVFICLKLLFFLQNKQKTKKNKKN</sequence>
<feature type="transmembrane region" description="Helical" evidence="1">
    <location>
        <begin position="132"/>
        <end position="150"/>
    </location>
</feature>
<dbReference type="STRING" id="857967.G0R300"/>
<dbReference type="GeneID" id="14904234"/>
<gene>
    <name evidence="3" type="ORF">IMG5_182070</name>
</gene>
<evidence type="ECO:0000259" key="2">
    <source>
        <dbReference type="Pfam" id="PF06991"/>
    </source>
</evidence>
<keyword evidence="3" id="KW-0560">Oxidoreductase</keyword>
<keyword evidence="1" id="KW-0472">Membrane</keyword>
<proteinExistence type="predicted"/>
<keyword evidence="4" id="KW-1185">Reference proteome</keyword>
<feature type="transmembrane region" description="Helical" evidence="1">
    <location>
        <begin position="178"/>
        <end position="199"/>
    </location>
</feature>
<dbReference type="RefSeq" id="XP_004027505.1">
    <property type="nucleotide sequence ID" value="XM_004027456.1"/>
</dbReference>
<dbReference type="EMBL" id="GL984285">
    <property type="protein sequence ID" value="EGR28160.1"/>
    <property type="molecule type" value="Genomic_DNA"/>
</dbReference>
<protein>
    <submittedName>
        <fullName evidence="3">Microfibril-associated protein, putative</fullName>
        <ecNumber evidence="3">1.6.5.3</ecNumber>
    </submittedName>
</protein>
<dbReference type="InterPro" id="IPR033194">
    <property type="entry name" value="MFAP1"/>
</dbReference>
<accession>G0R300</accession>
<keyword evidence="1" id="KW-1133">Transmembrane helix</keyword>
<dbReference type="PANTHER" id="PTHR15327">
    <property type="entry name" value="MICROFIBRIL-ASSOCIATED PROTEIN"/>
    <property type="match status" value="1"/>
</dbReference>
<dbReference type="Pfam" id="PF06991">
    <property type="entry name" value="MFAP1"/>
    <property type="match status" value="1"/>
</dbReference>
<reference evidence="3 4" key="1">
    <citation type="submission" date="2011-07" db="EMBL/GenBank/DDBJ databases">
        <authorList>
            <person name="Coyne R."/>
            <person name="Brami D."/>
            <person name="Johnson J."/>
            <person name="Hostetler J."/>
            <person name="Hannick L."/>
            <person name="Clark T."/>
            <person name="Cassidy-Hanley D."/>
            <person name="Inman J."/>
        </authorList>
    </citation>
    <scope>NUCLEOTIDE SEQUENCE [LARGE SCALE GENOMIC DNA]</scope>
    <source>
        <strain evidence="3 4">G5</strain>
    </source>
</reference>
<keyword evidence="1" id="KW-0812">Transmembrane</keyword>
<dbReference type="OrthoDB" id="1111734at2759"/>
<feature type="domain" description="Micro-fibrillar-associated protein 1 C-terminal" evidence="2">
    <location>
        <begin position="1"/>
        <end position="90"/>
    </location>
</feature>
<organism evidence="3 4">
    <name type="scientific">Ichthyophthirius multifiliis</name>
    <name type="common">White spot disease agent</name>
    <name type="synonym">Ich</name>
    <dbReference type="NCBI Taxonomy" id="5932"/>
    <lineage>
        <taxon>Eukaryota</taxon>
        <taxon>Sar</taxon>
        <taxon>Alveolata</taxon>
        <taxon>Ciliophora</taxon>
        <taxon>Intramacronucleata</taxon>
        <taxon>Oligohymenophorea</taxon>
        <taxon>Hymenostomatida</taxon>
        <taxon>Ophryoglenina</taxon>
        <taxon>Ichthyophthirius</taxon>
    </lineage>
</organism>
<dbReference type="AlphaFoldDB" id="G0R300"/>